<dbReference type="InterPro" id="IPR001680">
    <property type="entry name" value="WD40_rpt"/>
</dbReference>
<dbReference type="PROSITE" id="PS50082">
    <property type="entry name" value="WD_REPEATS_2"/>
    <property type="match status" value="1"/>
</dbReference>
<keyword evidence="3" id="KW-0677">Repeat</keyword>
<feature type="repeat" description="WD" evidence="6">
    <location>
        <begin position="476"/>
        <end position="517"/>
    </location>
</feature>
<evidence type="ECO:0000256" key="1">
    <source>
        <dbReference type="ARBA" id="ARBA00004138"/>
    </source>
</evidence>
<evidence type="ECO:0000256" key="3">
    <source>
        <dbReference type="ARBA" id="ARBA00022737"/>
    </source>
</evidence>
<dbReference type="Proteomes" id="UP000186922">
    <property type="component" value="Unassembled WGS sequence"/>
</dbReference>
<sequence length="555" mass="61709">MVLGRKLRQKQAGNENSPVQSPTPGCDVRKNFGVQCEQADEVSTAYAEMHRDPYLILLKSMETFPPTSAPINPVDEEKIKTVFAEKKAGVNDAKEKAILKEFKTSQPTLLPLKLEWTFGINRHVPFINLTSARHSSIFYSAGQTAVLYSYDETDSKQEAAQILLEGLSRQITCIATTKNGRWMAAGDTGSDYSAIVWDQKDALPLRMYSQPNGKEAYGLTSICFSPDMRFLAMLSSGPRQVLTIFEWLVDKKGKNDGQDVPLVYYQLSQQEDMHSQLSFSPLDQSILMSCSQSGVVLYKWNMTQSAGQVRICIPNIQKVPNSMVLGKLTRAVFVDVSTYFVIGTMNGTIALFQKRTSHKKVLAFEKYAEIVKVYKVVDKGSVTALTSLNGMIVVGDSLGNVNFYDCNFLLLYTCSNIGFGSINNISFSRIRAHKELAINFANKALFLSEFLIGTSSGHIVKVRTTGDDVYETKLVREEPPDAVIACAVHPNAYRLLIGSSDGLLRMWDYKHKSILVQRRFPLDSKEDLLSKDITSLAFDPTGIYPADSPPAHCVC</sequence>
<dbReference type="SUPFAM" id="SSF50978">
    <property type="entry name" value="WD40 repeat-like"/>
    <property type="match status" value="1"/>
</dbReference>
<dbReference type="PANTHER" id="PTHR13720:SF13">
    <property type="entry name" value="CILIA- AND FLAGELLA-ASSOCIATED PROTEIN 251"/>
    <property type="match status" value="1"/>
</dbReference>
<comment type="subcellular location">
    <subcellularLocation>
        <location evidence="1">Cell projection</location>
        <location evidence="1">Cilium</location>
    </subcellularLocation>
</comment>
<keyword evidence="2 6" id="KW-0853">WD repeat</keyword>
<dbReference type="Gene3D" id="2.130.10.10">
    <property type="entry name" value="YVTN repeat-like/Quinoprotein amine dehydrogenase"/>
    <property type="match status" value="2"/>
</dbReference>
<evidence type="ECO:0000313" key="8">
    <source>
        <dbReference type="EMBL" id="GAU90793.1"/>
    </source>
</evidence>
<comment type="caution">
    <text evidence="8">The sequence shown here is derived from an EMBL/GenBank/DDBJ whole genome shotgun (WGS) entry which is preliminary data.</text>
</comment>
<accession>A0A1D1UWK6</accession>
<dbReference type="OrthoDB" id="4899631at2759"/>
<organism evidence="8 9">
    <name type="scientific">Ramazzottius varieornatus</name>
    <name type="common">Water bear</name>
    <name type="synonym">Tardigrade</name>
    <dbReference type="NCBI Taxonomy" id="947166"/>
    <lineage>
        <taxon>Eukaryota</taxon>
        <taxon>Metazoa</taxon>
        <taxon>Ecdysozoa</taxon>
        <taxon>Tardigrada</taxon>
        <taxon>Eutardigrada</taxon>
        <taxon>Parachela</taxon>
        <taxon>Hypsibioidea</taxon>
        <taxon>Ramazzottiidae</taxon>
        <taxon>Ramazzottius</taxon>
    </lineage>
</organism>
<proteinExistence type="predicted"/>
<evidence type="ECO:0000256" key="4">
    <source>
        <dbReference type="ARBA" id="ARBA00023273"/>
    </source>
</evidence>
<name>A0A1D1UWK6_RAMVA</name>
<dbReference type="Pfam" id="PF00400">
    <property type="entry name" value="WD40"/>
    <property type="match status" value="2"/>
</dbReference>
<dbReference type="STRING" id="947166.A0A1D1UWK6"/>
<feature type="region of interest" description="Disordered" evidence="7">
    <location>
        <begin position="1"/>
        <end position="26"/>
    </location>
</feature>
<dbReference type="SMART" id="SM00320">
    <property type="entry name" value="WD40"/>
    <property type="match status" value="3"/>
</dbReference>
<keyword evidence="4" id="KW-0966">Cell projection</keyword>
<keyword evidence="9" id="KW-1185">Reference proteome</keyword>
<dbReference type="GO" id="GO:0031514">
    <property type="term" value="C:motile cilium"/>
    <property type="evidence" value="ECO:0007669"/>
    <property type="project" value="TreeGrafter"/>
</dbReference>
<evidence type="ECO:0000256" key="7">
    <source>
        <dbReference type="SAM" id="MobiDB-lite"/>
    </source>
</evidence>
<evidence type="ECO:0000313" key="9">
    <source>
        <dbReference type="Proteomes" id="UP000186922"/>
    </source>
</evidence>
<evidence type="ECO:0000256" key="2">
    <source>
        <dbReference type="ARBA" id="ARBA00022574"/>
    </source>
</evidence>
<dbReference type="InterPro" id="IPR050630">
    <property type="entry name" value="WD_repeat_EMAP"/>
</dbReference>
<feature type="compositionally biased region" description="Polar residues" evidence="7">
    <location>
        <begin position="11"/>
        <end position="23"/>
    </location>
</feature>
<dbReference type="AlphaFoldDB" id="A0A1D1UWK6"/>
<reference evidence="8 9" key="1">
    <citation type="journal article" date="2016" name="Nat. Commun.">
        <title>Extremotolerant tardigrade genome and improved radiotolerance of human cultured cells by tardigrade-unique protein.</title>
        <authorList>
            <person name="Hashimoto T."/>
            <person name="Horikawa D.D."/>
            <person name="Saito Y."/>
            <person name="Kuwahara H."/>
            <person name="Kozuka-Hata H."/>
            <person name="Shin-I T."/>
            <person name="Minakuchi Y."/>
            <person name="Ohishi K."/>
            <person name="Motoyama A."/>
            <person name="Aizu T."/>
            <person name="Enomoto A."/>
            <person name="Kondo K."/>
            <person name="Tanaka S."/>
            <person name="Hara Y."/>
            <person name="Koshikawa S."/>
            <person name="Sagara H."/>
            <person name="Miura T."/>
            <person name="Yokobori S."/>
            <person name="Miyagawa K."/>
            <person name="Suzuki Y."/>
            <person name="Kubo T."/>
            <person name="Oyama M."/>
            <person name="Kohara Y."/>
            <person name="Fujiyama A."/>
            <person name="Arakawa K."/>
            <person name="Katayama T."/>
            <person name="Toyoda A."/>
            <person name="Kunieda T."/>
        </authorList>
    </citation>
    <scope>NUCLEOTIDE SEQUENCE [LARGE SCALE GENOMIC DNA]</scope>
    <source>
        <strain evidence="8 9">YOKOZUNA-1</strain>
    </source>
</reference>
<gene>
    <name evidence="8" type="primary">RvY_03161</name>
    <name evidence="8" type="synonym">RvY_03161.1</name>
    <name evidence="8" type="ORF">RvY_03161-1</name>
</gene>
<protein>
    <recommendedName>
        <fullName evidence="5">Cilia- and flagella-associated protein 251</fullName>
    </recommendedName>
</protein>
<dbReference type="InterPro" id="IPR036322">
    <property type="entry name" value="WD40_repeat_dom_sf"/>
</dbReference>
<evidence type="ECO:0000256" key="5">
    <source>
        <dbReference type="ARBA" id="ARBA00040994"/>
    </source>
</evidence>
<dbReference type="PANTHER" id="PTHR13720">
    <property type="entry name" value="WD-40 REPEAT PROTEIN"/>
    <property type="match status" value="1"/>
</dbReference>
<dbReference type="EMBL" id="BDGG01000001">
    <property type="protein sequence ID" value="GAU90793.1"/>
    <property type="molecule type" value="Genomic_DNA"/>
</dbReference>
<dbReference type="InterPro" id="IPR015943">
    <property type="entry name" value="WD40/YVTN_repeat-like_dom_sf"/>
</dbReference>
<evidence type="ECO:0000256" key="6">
    <source>
        <dbReference type="PROSITE-ProRule" id="PRU00221"/>
    </source>
</evidence>